<dbReference type="Proteomes" id="UP000886785">
    <property type="component" value="Unassembled WGS sequence"/>
</dbReference>
<feature type="transmembrane region" description="Helical" evidence="1">
    <location>
        <begin position="27"/>
        <end position="47"/>
    </location>
</feature>
<dbReference type="EMBL" id="DVHF01000128">
    <property type="protein sequence ID" value="HIR58037.1"/>
    <property type="molecule type" value="Genomic_DNA"/>
</dbReference>
<protein>
    <submittedName>
        <fullName evidence="2">Stage III sporulation protein AD</fullName>
    </submittedName>
</protein>
<reference evidence="2" key="1">
    <citation type="submission" date="2020-10" db="EMBL/GenBank/DDBJ databases">
        <authorList>
            <person name="Gilroy R."/>
        </authorList>
    </citation>
    <scope>NUCLEOTIDE SEQUENCE</scope>
    <source>
        <strain evidence="2">ChiSjej1B19-7085</strain>
    </source>
</reference>
<dbReference type="InterPro" id="IPR025664">
    <property type="entry name" value="Spore_III_AC/AD"/>
</dbReference>
<dbReference type="Pfam" id="PF06686">
    <property type="entry name" value="SpoIIIAC"/>
    <property type="match status" value="2"/>
</dbReference>
<organism evidence="2 3">
    <name type="scientific">Candidatus Gallacutalibacter pullicola</name>
    <dbReference type="NCBI Taxonomy" id="2840830"/>
    <lineage>
        <taxon>Bacteria</taxon>
        <taxon>Bacillati</taxon>
        <taxon>Bacillota</taxon>
        <taxon>Clostridia</taxon>
        <taxon>Eubacteriales</taxon>
        <taxon>Candidatus Gallacutalibacter</taxon>
    </lineage>
</organism>
<evidence type="ECO:0000313" key="3">
    <source>
        <dbReference type="Proteomes" id="UP000886785"/>
    </source>
</evidence>
<sequence>MSLAAVIGIAVTAAILASMLRRYHPEYAMVLAIAAGSILMIGILLGFSPAAEQIRLLLDSSGLDGKYAEILFKSLGICFLAQFAADACRDAGESALASRVELAGKMAVVLLSLPLFGEITSVALGLLGR</sequence>
<name>A0A9D1DSB8_9FIRM</name>
<gene>
    <name evidence="2" type="ORF">IAA54_10240</name>
</gene>
<evidence type="ECO:0000256" key="1">
    <source>
        <dbReference type="SAM" id="Phobius"/>
    </source>
</evidence>
<proteinExistence type="predicted"/>
<dbReference type="AlphaFoldDB" id="A0A9D1DSB8"/>
<keyword evidence="1" id="KW-1133">Transmembrane helix</keyword>
<comment type="caution">
    <text evidence="2">The sequence shown here is derived from an EMBL/GenBank/DDBJ whole genome shotgun (WGS) entry which is preliminary data.</text>
</comment>
<keyword evidence="1" id="KW-0472">Membrane</keyword>
<accession>A0A9D1DSB8</accession>
<feature type="transmembrane region" description="Helical" evidence="1">
    <location>
        <begin position="105"/>
        <end position="127"/>
    </location>
</feature>
<evidence type="ECO:0000313" key="2">
    <source>
        <dbReference type="EMBL" id="HIR58037.1"/>
    </source>
</evidence>
<keyword evidence="1" id="KW-0812">Transmembrane</keyword>
<reference evidence="2" key="2">
    <citation type="journal article" date="2021" name="PeerJ">
        <title>Extensive microbial diversity within the chicken gut microbiome revealed by metagenomics and culture.</title>
        <authorList>
            <person name="Gilroy R."/>
            <person name="Ravi A."/>
            <person name="Getino M."/>
            <person name="Pursley I."/>
            <person name="Horton D.L."/>
            <person name="Alikhan N.F."/>
            <person name="Baker D."/>
            <person name="Gharbi K."/>
            <person name="Hall N."/>
            <person name="Watson M."/>
            <person name="Adriaenssens E.M."/>
            <person name="Foster-Nyarko E."/>
            <person name="Jarju S."/>
            <person name="Secka A."/>
            <person name="Antonio M."/>
            <person name="Oren A."/>
            <person name="Chaudhuri R.R."/>
            <person name="La Ragione R."/>
            <person name="Hildebrand F."/>
            <person name="Pallen M.J."/>
        </authorList>
    </citation>
    <scope>NUCLEOTIDE SEQUENCE</scope>
    <source>
        <strain evidence="2">ChiSjej1B19-7085</strain>
    </source>
</reference>